<evidence type="ECO:0000313" key="5">
    <source>
        <dbReference type="Proteomes" id="UP000588647"/>
    </source>
</evidence>
<evidence type="ECO:0000259" key="3">
    <source>
        <dbReference type="PROSITE" id="PS50206"/>
    </source>
</evidence>
<dbReference type="PANTHER" id="PTHR42951:SF4">
    <property type="entry name" value="ACYL-COENZYME A THIOESTERASE MBLAC2"/>
    <property type="match status" value="1"/>
</dbReference>
<dbReference type="SUPFAM" id="SSF56281">
    <property type="entry name" value="Metallo-hydrolase/oxidoreductase"/>
    <property type="match status" value="1"/>
</dbReference>
<comment type="caution">
    <text evidence="4">The sequence shown here is derived from an EMBL/GenBank/DDBJ whole genome shotgun (WGS) entry which is preliminary data.</text>
</comment>
<dbReference type="InterPro" id="IPR050855">
    <property type="entry name" value="NDM-1-like"/>
</dbReference>
<accession>A0A7W6HDS4</accession>
<dbReference type="Proteomes" id="UP000588647">
    <property type="component" value="Unassembled WGS sequence"/>
</dbReference>
<dbReference type="EMBL" id="JACIEM010000003">
    <property type="protein sequence ID" value="MBB4003369.1"/>
    <property type="molecule type" value="Genomic_DNA"/>
</dbReference>
<dbReference type="CDD" id="cd16282">
    <property type="entry name" value="metallo-hydrolase-like_MBL-fold"/>
    <property type="match status" value="1"/>
</dbReference>
<dbReference type="Pfam" id="PF00753">
    <property type="entry name" value="Lactamase_B"/>
    <property type="match status" value="1"/>
</dbReference>
<name>A0A7W6HDS4_9HYPH</name>
<evidence type="ECO:0000256" key="2">
    <source>
        <dbReference type="SAM" id="SignalP"/>
    </source>
</evidence>
<sequence>MLPILRCIAAACLSGLLAATAAPAAEPLPMTEVASGVFVHAGAVAETTPGNRGDIANIGFVVGDAAVAMIDSGGSVAVAEAALAAIRRVTDLPVLFLVNTHMHPDHVFGNQVFAGIGATIIGHRRLPAALSARAEFYRQSMREQLGPALADPVAITLPDETVEGERRIDLGGRTLLLTAWGTAHTDNDLTVLDEATGTLFAGDLVFMEHVPVLDGSIKGWLAQTPELASIDAQRVVPGHGPPSAPWPQALEAQTVYLETLAADLRAAIADGVPMAEAVEKAAASQAGKWQLFEAYNPRNATAAFAELEWE</sequence>
<dbReference type="NCBIfam" id="TIGR04559">
    <property type="entry name" value="SoxH_rel_PQQ_2"/>
    <property type="match status" value="1"/>
</dbReference>
<reference evidence="4 5" key="1">
    <citation type="submission" date="2020-08" db="EMBL/GenBank/DDBJ databases">
        <title>Genomic Encyclopedia of Type Strains, Phase IV (KMG-IV): sequencing the most valuable type-strain genomes for metagenomic binning, comparative biology and taxonomic classification.</title>
        <authorList>
            <person name="Goeker M."/>
        </authorList>
    </citation>
    <scope>NUCLEOTIDE SEQUENCE [LARGE SCALE GENOMIC DNA]</scope>
    <source>
        <strain evidence="4 5">DSM 103570</strain>
    </source>
</reference>
<dbReference type="InterPro" id="IPR036866">
    <property type="entry name" value="RibonucZ/Hydroxyglut_hydro"/>
</dbReference>
<proteinExistence type="inferred from homology"/>
<dbReference type="GO" id="GO:0017001">
    <property type="term" value="P:antibiotic catabolic process"/>
    <property type="evidence" value="ECO:0007669"/>
    <property type="project" value="UniProtKB-ARBA"/>
</dbReference>
<evidence type="ECO:0000256" key="1">
    <source>
        <dbReference type="ARBA" id="ARBA00005250"/>
    </source>
</evidence>
<comment type="similarity">
    <text evidence="1">Belongs to the metallo-beta-lactamase superfamily. Class-B beta-lactamase family.</text>
</comment>
<keyword evidence="2" id="KW-0732">Signal</keyword>
<feature type="domain" description="Rhodanese" evidence="3">
    <location>
        <begin position="208"/>
        <end position="229"/>
    </location>
</feature>
<keyword evidence="5" id="KW-1185">Reference proteome</keyword>
<protein>
    <submittedName>
        <fullName evidence="4">Quinoprotein relay system zinc metallohydrolase 2</fullName>
    </submittedName>
</protein>
<dbReference type="RefSeq" id="WP_183208349.1">
    <property type="nucleotide sequence ID" value="NZ_JAAAMM010000003.1"/>
</dbReference>
<dbReference type="Gene3D" id="3.60.15.10">
    <property type="entry name" value="Ribonuclease Z/Hydroxyacylglutathione hydrolase-like"/>
    <property type="match status" value="1"/>
</dbReference>
<dbReference type="AlphaFoldDB" id="A0A7W6HDS4"/>
<dbReference type="GO" id="GO:0016787">
    <property type="term" value="F:hydrolase activity"/>
    <property type="evidence" value="ECO:0007669"/>
    <property type="project" value="UniProtKB-KW"/>
</dbReference>
<dbReference type="PROSITE" id="PS50206">
    <property type="entry name" value="RHODANESE_3"/>
    <property type="match status" value="1"/>
</dbReference>
<keyword evidence="4" id="KW-0378">Hydrolase</keyword>
<dbReference type="InterPro" id="IPR001279">
    <property type="entry name" value="Metallo-B-lactamas"/>
</dbReference>
<feature type="chain" id="PRO_5030696774" evidence="2">
    <location>
        <begin position="25"/>
        <end position="310"/>
    </location>
</feature>
<organism evidence="4 5">
    <name type="scientific">Aurantimonas endophytica</name>
    <dbReference type="NCBI Taxonomy" id="1522175"/>
    <lineage>
        <taxon>Bacteria</taxon>
        <taxon>Pseudomonadati</taxon>
        <taxon>Pseudomonadota</taxon>
        <taxon>Alphaproteobacteria</taxon>
        <taxon>Hyphomicrobiales</taxon>
        <taxon>Aurantimonadaceae</taxon>
        <taxon>Aurantimonas</taxon>
    </lineage>
</organism>
<dbReference type="SMART" id="SM00849">
    <property type="entry name" value="Lactamase_B"/>
    <property type="match status" value="1"/>
</dbReference>
<feature type="signal peptide" evidence="2">
    <location>
        <begin position="1"/>
        <end position="24"/>
    </location>
</feature>
<gene>
    <name evidence="4" type="ORF">GGR03_002450</name>
</gene>
<evidence type="ECO:0000313" key="4">
    <source>
        <dbReference type="EMBL" id="MBB4003369.1"/>
    </source>
</evidence>
<dbReference type="InterPro" id="IPR001763">
    <property type="entry name" value="Rhodanese-like_dom"/>
</dbReference>
<dbReference type="PANTHER" id="PTHR42951">
    <property type="entry name" value="METALLO-BETA-LACTAMASE DOMAIN-CONTAINING"/>
    <property type="match status" value="1"/>
</dbReference>
<dbReference type="InterPro" id="IPR030829">
    <property type="entry name" value="SoxH-rel_PQQ_2"/>
</dbReference>